<organism evidence="1 2">
    <name type="scientific">Tritrichomonas musculus</name>
    <dbReference type="NCBI Taxonomy" id="1915356"/>
    <lineage>
        <taxon>Eukaryota</taxon>
        <taxon>Metamonada</taxon>
        <taxon>Parabasalia</taxon>
        <taxon>Tritrichomonadida</taxon>
        <taxon>Tritrichomonadidae</taxon>
        <taxon>Tritrichomonas</taxon>
    </lineage>
</organism>
<keyword evidence="2" id="KW-1185">Reference proteome</keyword>
<evidence type="ECO:0000313" key="1">
    <source>
        <dbReference type="EMBL" id="KAK8887178.1"/>
    </source>
</evidence>
<protein>
    <submittedName>
        <fullName evidence="1">Uncharacterized protein</fullName>
    </submittedName>
</protein>
<dbReference type="Proteomes" id="UP001470230">
    <property type="component" value="Unassembled WGS sequence"/>
</dbReference>
<accession>A0ABR2K8N4</accession>
<comment type="caution">
    <text evidence="1">The sequence shown here is derived from an EMBL/GenBank/DDBJ whole genome shotgun (WGS) entry which is preliminary data.</text>
</comment>
<proteinExistence type="predicted"/>
<name>A0ABR2K8N4_9EUKA</name>
<gene>
    <name evidence="1" type="ORF">M9Y10_038216</name>
</gene>
<reference evidence="1 2" key="1">
    <citation type="submission" date="2024-04" db="EMBL/GenBank/DDBJ databases">
        <title>Tritrichomonas musculus Genome.</title>
        <authorList>
            <person name="Alves-Ferreira E."/>
            <person name="Grigg M."/>
            <person name="Lorenzi H."/>
            <person name="Galac M."/>
        </authorList>
    </citation>
    <scope>NUCLEOTIDE SEQUENCE [LARGE SCALE GENOMIC DNA]</scope>
    <source>
        <strain evidence="1 2">EAF2021</strain>
    </source>
</reference>
<evidence type="ECO:0000313" key="2">
    <source>
        <dbReference type="Proteomes" id="UP001470230"/>
    </source>
</evidence>
<dbReference type="EMBL" id="JAPFFF010000006">
    <property type="protein sequence ID" value="KAK8887178.1"/>
    <property type="molecule type" value="Genomic_DNA"/>
</dbReference>
<sequence>MEPIDEICKFNSMVIKAFSSSQDSLNMLSQYPTNEQSLSILVDSLFCNDQAICCENTKCISMKILTNFFDKSFSSNIADRLENYYANVFKSDNYNSSIVSSAFSIDLFASLFKHNPPIAYQILNDIFSIGDDRYKVVLQYTIRFVKKIQNAAGFENILLSIIHKLPAMAQTFNEMLNITPIVRLLIPVIVSQKIHLELFKYCYSNEYVREALCNLLQLGYLFESNLIFDTFVLEYINVFDDIISSNQQLSWKSDLLTDLRKTSSFRSLPFDSFFIDLIQKNFSLLEFSFENFNQMIEINTKLLTFFSNLDQLSCNSKSEEALAFSHEMMNKCRSLIVMNISKIQYKGMNESNSSISSFFEICSNLFVSDYINSMSVLSDIHSMASFEIIKEMVLKHGNNSITKYLQFIEIDKNCLVSFFSLDDKSIDFIVNFLNAFVKVYSPASYFANEYFHAMIFLIQNLQIIQDIDINVFRGATDYINKIQIIDESQFTFLITNPLFQFVNQKVLRKEMKIVFQKISKLSFIDKIIESLLSIPNLDPEIILDYIKEIPLNLLLEVFIPLILNDFISKVSPLSISSFIYSIIKRIKETFFPTMCDQIISYVKILCQVLNDFAVNLVDNFHIQKKIMKSLTIIYQISSLNIGILFFYKDYFIVDLMIKNVDALNSINQKIISDSDIIFLVNYFLAFQNLEDLWNLLLNDNTICLFLKTVLLWMQQKYFAFDLCNKLFNIFLMFAEIGKIPNPIDGLTDNIVKECLKKGAGNKLPYSMYLSVSYLFKLHPDLFSSIIQMLVSQDKSESDVIENVASTFVDGTKDQIISASEKLFYYFTMNLNSMHNFQII</sequence>